<evidence type="ECO:0000313" key="3">
    <source>
        <dbReference type="Proteomes" id="UP000658720"/>
    </source>
</evidence>
<proteinExistence type="predicted"/>
<name>A0ABR9VR62_9SYNC</name>
<keyword evidence="3" id="KW-1185">Reference proteome</keyword>
<evidence type="ECO:0000313" key="2">
    <source>
        <dbReference type="EMBL" id="MBE9253839.1"/>
    </source>
</evidence>
<sequence length="58" mass="6453">MVVADRELKVVDAEGFAHLVNGSLNELAAWVAQSEDPQRLKTGQQLIEALLIQHQSRE</sequence>
<evidence type="ECO:0000259" key="1">
    <source>
        <dbReference type="Pfam" id="PF21351"/>
    </source>
</evidence>
<reference evidence="2 3" key="1">
    <citation type="submission" date="2020-10" db="EMBL/GenBank/DDBJ databases">
        <authorList>
            <person name="Castelo-Branco R."/>
            <person name="Eusebio N."/>
            <person name="Adriana R."/>
            <person name="Vieira A."/>
            <person name="Brugerolle De Fraissinette N."/>
            <person name="Rezende De Castro R."/>
            <person name="Schneider M.P."/>
            <person name="Vasconcelos V."/>
            <person name="Leao P.N."/>
        </authorList>
    </citation>
    <scope>NUCLEOTIDE SEQUENCE [LARGE SCALE GENOMIC DNA]</scope>
    <source>
        <strain evidence="2 3">LEGE 00031</strain>
    </source>
</reference>
<gene>
    <name evidence="2" type="ORF">IQ217_08265</name>
</gene>
<accession>A0ABR9VR62</accession>
<organism evidence="2 3">
    <name type="scientific">Synechocystis salina LEGE 00031</name>
    <dbReference type="NCBI Taxonomy" id="1828736"/>
    <lineage>
        <taxon>Bacteria</taxon>
        <taxon>Bacillati</taxon>
        <taxon>Cyanobacteriota</taxon>
        <taxon>Cyanophyceae</taxon>
        <taxon>Synechococcales</taxon>
        <taxon>Merismopediaceae</taxon>
        <taxon>Synechocystis</taxon>
    </lineage>
</organism>
<protein>
    <recommendedName>
        <fullName evidence="1">Transcriptional regulator Rv0078-like C-terminal domain-containing protein</fullName>
    </recommendedName>
</protein>
<dbReference type="EMBL" id="JADEVV010000019">
    <property type="protein sequence ID" value="MBE9253839.1"/>
    <property type="molecule type" value="Genomic_DNA"/>
</dbReference>
<dbReference type="Pfam" id="PF21351">
    <property type="entry name" value="TetR_C_41"/>
    <property type="match status" value="1"/>
</dbReference>
<feature type="domain" description="Transcriptional regulator Rv0078-like C-terminal" evidence="1">
    <location>
        <begin position="3"/>
        <end position="51"/>
    </location>
</feature>
<dbReference type="Proteomes" id="UP000658720">
    <property type="component" value="Unassembled WGS sequence"/>
</dbReference>
<comment type="caution">
    <text evidence="2">The sequence shown here is derived from an EMBL/GenBank/DDBJ whole genome shotgun (WGS) entry which is preliminary data.</text>
</comment>
<dbReference type="InterPro" id="IPR049484">
    <property type="entry name" value="Rv0078-like_C"/>
</dbReference>